<proteinExistence type="predicted"/>
<reference evidence="4 5" key="1">
    <citation type="submission" date="2020-08" db="EMBL/GenBank/DDBJ databases">
        <title>Genomic Encyclopedia of Type Strains, Phase IV (KMG-IV): sequencing the most valuable type-strain genomes for metagenomic binning, comparative biology and taxonomic classification.</title>
        <authorList>
            <person name="Goeker M."/>
        </authorList>
    </citation>
    <scope>NUCLEOTIDE SEQUENCE [LARGE SCALE GENOMIC DNA]</scope>
    <source>
        <strain evidence="4 5">DSM 26723</strain>
    </source>
</reference>
<feature type="domain" description="Glycine zipper 2TM" evidence="3">
    <location>
        <begin position="73"/>
        <end position="113"/>
    </location>
</feature>
<dbReference type="EMBL" id="JACHHZ010000006">
    <property type="protein sequence ID" value="MBB6095729.1"/>
    <property type="molecule type" value="Genomic_DNA"/>
</dbReference>
<evidence type="ECO:0000313" key="4">
    <source>
        <dbReference type="EMBL" id="MBB6095729.1"/>
    </source>
</evidence>
<dbReference type="GO" id="GO:0019867">
    <property type="term" value="C:outer membrane"/>
    <property type="evidence" value="ECO:0007669"/>
    <property type="project" value="InterPro"/>
</dbReference>
<dbReference type="PANTHER" id="PTHR35603">
    <property type="match status" value="1"/>
</dbReference>
<dbReference type="Proteomes" id="UP000588068">
    <property type="component" value="Unassembled WGS sequence"/>
</dbReference>
<evidence type="ECO:0000256" key="1">
    <source>
        <dbReference type="ARBA" id="ARBA00004370"/>
    </source>
</evidence>
<dbReference type="PANTHER" id="PTHR35603:SF2">
    <property type="entry name" value="OUTER MEMBRANE LIPOPROTEIN"/>
    <property type="match status" value="1"/>
</dbReference>
<comment type="subcellular location">
    <subcellularLocation>
        <location evidence="1">Membrane</location>
    </subcellularLocation>
</comment>
<dbReference type="NCBIfam" id="NF008437">
    <property type="entry name" value="PRK11280.1"/>
    <property type="match status" value="1"/>
</dbReference>
<sequence length="175" mass="18291">MNKSLVTGLVIGAAVVTAGAAIGGLNVFDRKPKYAEVIDVDPVSETIRTPRQVCNDETVTHQKPVKDEKRITGSVIGAVVGGVLGSQVGSGSGRDAATVAGAAAGGYAGNKVQKKVQENGTYQTTETHCETVYDSSEKVIGYDVKYRLGDETGTIRTKDKPADRIPVVDGELVVN</sequence>
<name>A0A841HTW4_9GAMM</name>
<gene>
    <name evidence="4" type="ORF">HNQ60_004620</name>
</gene>
<organism evidence="4 5">
    <name type="scientific">Povalibacter uvarum</name>
    <dbReference type="NCBI Taxonomy" id="732238"/>
    <lineage>
        <taxon>Bacteria</taxon>
        <taxon>Pseudomonadati</taxon>
        <taxon>Pseudomonadota</taxon>
        <taxon>Gammaproteobacteria</taxon>
        <taxon>Steroidobacterales</taxon>
        <taxon>Steroidobacteraceae</taxon>
        <taxon>Povalibacter</taxon>
    </lineage>
</organism>
<comment type="caution">
    <text evidence="4">The sequence shown here is derived from an EMBL/GenBank/DDBJ whole genome shotgun (WGS) entry which is preliminary data.</text>
</comment>
<protein>
    <submittedName>
        <fullName evidence="4">Uncharacterized protein YcfJ</fullName>
    </submittedName>
</protein>
<evidence type="ECO:0000259" key="3">
    <source>
        <dbReference type="Pfam" id="PF05433"/>
    </source>
</evidence>
<keyword evidence="5" id="KW-1185">Reference proteome</keyword>
<dbReference type="AlphaFoldDB" id="A0A841HTW4"/>
<evidence type="ECO:0000313" key="5">
    <source>
        <dbReference type="Proteomes" id="UP000588068"/>
    </source>
</evidence>
<dbReference type="InterPro" id="IPR051407">
    <property type="entry name" value="Bact_OM_lipoprot/Surf_antigen"/>
</dbReference>
<dbReference type="InterPro" id="IPR008816">
    <property type="entry name" value="Gly_zipper_2TM_dom"/>
</dbReference>
<evidence type="ECO:0000256" key="2">
    <source>
        <dbReference type="ARBA" id="ARBA00023136"/>
    </source>
</evidence>
<accession>A0A841HTW4</accession>
<dbReference type="RefSeq" id="WP_184335126.1">
    <property type="nucleotide sequence ID" value="NZ_JACHHZ010000006.1"/>
</dbReference>
<dbReference type="Pfam" id="PF05433">
    <property type="entry name" value="Rick_17kDa_Anti"/>
    <property type="match status" value="1"/>
</dbReference>
<keyword evidence="2" id="KW-0472">Membrane</keyword>